<dbReference type="RefSeq" id="WP_099786634.1">
    <property type="nucleotide sequence ID" value="NZ_JBHLYV010000100.1"/>
</dbReference>
<reference evidence="3 4" key="1">
    <citation type="submission" date="2017-10" db="EMBL/GenBank/DDBJ databases">
        <title>Massilia psychrophilum sp. nov., a novel purple-pigmented bacterium isolated from Tianshan glacier, Xinjiang Municipality, China.</title>
        <authorList>
            <person name="Wang H."/>
        </authorList>
    </citation>
    <scope>NUCLEOTIDE SEQUENCE [LARGE SCALE GENOMIC DNA]</scope>
    <source>
        <strain evidence="3 4">JCM 30074</strain>
    </source>
</reference>
<accession>A0A2G8TLC9</accession>
<feature type="domain" description="Antitoxin Xre/MbcA/ParS-like toxin-binding" evidence="1">
    <location>
        <begin position="98"/>
        <end position="147"/>
    </location>
</feature>
<organism evidence="3 4">
    <name type="scientific">Massilia eurypsychrophila</name>
    <dbReference type="NCBI Taxonomy" id="1485217"/>
    <lineage>
        <taxon>Bacteria</taxon>
        <taxon>Pseudomonadati</taxon>
        <taxon>Pseudomonadota</taxon>
        <taxon>Betaproteobacteria</taxon>
        <taxon>Burkholderiales</taxon>
        <taxon>Oxalobacteraceae</taxon>
        <taxon>Telluria group</taxon>
        <taxon>Massilia</taxon>
    </lineage>
</organism>
<feature type="domain" description="Antitoxin Xre-like helix-turn-helix" evidence="2">
    <location>
        <begin position="32"/>
        <end position="92"/>
    </location>
</feature>
<evidence type="ECO:0000313" key="4">
    <source>
        <dbReference type="Proteomes" id="UP000230390"/>
    </source>
</evidence>
<comment type="caution">
    <text evidence="3">The sequence shown here is derived from an EMBL/GenBank/DDBJ whole genome shotgun (WGS) entry which is preliminary data.</text>
</comment>
<dbReference type="NCBIfam" id="TIGR02293">
    <property type="entry name" value="TAS_TIGR02293"/>
    <property type="match status" value="1"/>
</dbReference>
<keyword evidence="4" id="KW-1185">Reference proteome</keyword>
<evidence type="ECO:0000259" key="2">
    <source>
        <dbReference type="Pfam" id="PF20432"/>
    </source>
</evidence>
<gene>
    <name evidence="3" type="ORF">CR105_01395</name>
</gene>
<evidence type="ECO:0000259" key="1">
    <source>
        <dbReference type="Pfam" id="PF09722"/>
    </source>
</evidence>
<dbReference type="Pfam" id="PF20432">
    <property type="entry name" value="Xre-like-HTH"/>
    <property type="match status" value="1"/>
</dbReference>
<dbReference type="OrthoDB" id="428683at2"/>
<dbReference type="Pfam" id="PF09722">
    <property type="entry name" value="Xre_MbcA_ParS_C"/>
    <property type="match status" value="1"/>
</dbReference>
<proteinExistence type="predicted"/>
<protein>
    <submittedName>
        <fullName evidence="3">Uncharacterized protein</fullName>
    </submittedName>
</protein>
<dbReference type="InterPro" id="IPR024467">
    <property type="entry name" value="Xre/MbcA/ParS-like_toxin-bd"/>
</dbReference>
<dbReference type="EMBL" id="PDOC01000001">
    <property type="protein sequence ID" value="PIL46832.1"/>
    <property type="molecule type" value="Genomic_DNA"/>
</dbReference>
<dbReference type="Proteomes" id="UP000230390">
    <property type="component" value="Unassembled WGS sequence"/>
</dbReference>
<sequence>MPSEILLKNAVATKANLFEVILLDVVADRYRAIDAIRAGLPASVINDTCAYFEVPTNRIRGIVGLPETTAHTLVKKRANLDAAASGRIWRLADLAAMASDVFENDEAAKEWLRTPNRAFHDVAPMDFLDTEPGANAVRQVLNAIGSGGVA</sequence>
<dbReference type="InterPro" id="IPR011979">
    <property type="entry name" value="Antitox_Xre"/>
</dbReference>
<evidence type="ECO:0000313" key="3">
    <source>
        <dbReference type="EMBL" id="PIL46832.1"/>
    </source>
</evidence>
<dbReference type="GO" id="GO:0003677">
    <property type="term" value="F:DNA binding"/>
    <property type="evidence" value="ECO:0007669"/>
    <property type="project" value="InterPro"/>
</dbReference>
<dbReference type="InterPro" id="IPR046847">
    <property type="entry name" value="Xre-like_HTH"/>
</dbReference>
<name>A0A2G8TLC9_9BURK</name>
<dbReference type="AlphaFoldDB" id="A0A2G8TLC9"/>